<dbReference type="EMBL" id="CAJNNW010006769">
    <property type="protein sequence ID" value="CAE8648615.1"/>
    <property type="molecule type" value="Genomic_DNA"/>
</dbReference>
<gene>
    <name evidence="2" type="ORF">PGLA2088_LOCUS6717</name>
</gene>
<evidence type="ECO:0000313" key="3">
    <source>
        <dbReference type="Proteomes" id="UP000626109"/>
    </source>
</evidence>
<sequence length="143" mass="15053">MESQPTSSSSFALRLSSELPAVFRRGLRSGPEATATELRTLQFSSGGPSARLELGPLERLAESIGRSGAGAKDLGNGRHWQASSSSAAPAGHQADSRSLLCEQFLKAVPDKGLELSSVWTAAQNWLQQNGALSSEPMEAKASQ</sequence>
<evidence type="ECO:0000256" key="1">
    <source>
        <dbReference type="SAM" id="MobiDB-lite"/>
    </source>
</evidence>
<feature type="non-terminal residue" evidence="2">
    <location>
        <position position="143"/>
    </location>
</feature>
<dbReference type="AlphaFoldDB" id="A0A813IDM6"/>
<evidence type="ECO:0000313" key="2">
    <source>
        <dbReference type="EMBL" id="CAE8648615.1"/>
    </source>
</evidence>
<comment type="caution">
    <text evidence="2">The sequence shown here is derived from an EMBL/GenBank/DDBJ whole genome shotgun (WGS) entry which is preliminary data.</text>
</comment>
<proteinExistence type="predicted"/>
<accession>A0A813IDM6</accession>
<organism evidence="2 3">
    <name type="scientific">Polarella glacialis</name>
    <name type="common">Dinoflagellate</name>
    <dbReference type="NCBI Taxonomy" id="89957"/>
    <lineage>
        <taxon>Eukaryota</taxon>
        <taxon>Sar</taxon>
        <taxon>Alveolata</taxon>
        <taxon>Dinophyceae</taxon>
        <taxon>Suessiales</taxon>
        <taxon>Suessiaceae</taxon>
        <taxon>Polarella</taxon>
    </lineage>
</organism>
<name>A0A813IDM6_POLGL</name>
<reference evidence="2" key="1">
    <citation type="submission" date="2021-02" db="EMBL/GenBank/DDBJ databases">
        <authorList>
            <person name="Dougan E. K."/>
            <person name="Rhodes N."/>
            <person name="Thang M."/>
            <person name="Chan C."/>
        </authorList>
    </citation>
    <scope>NUCLEOTIDE SEQUENCE</scope>
</reference>
<protein>
    <submittedName>
        <fullName evidence="2">Uncharacterized protein</fullName>
    </submittedName>
</protein>
<dbReference type="Proteomes" id="UP000626109">
    <property type="component" value="Unassembled WGS sequence"/>
</dbReference>
<feature type="region of interest" description="Disordered" evidence="1">
    <location>
        <begin position="67"/>
        <end position="93"/>
    </location>
</feature>